<dbReference type="PANTHER" id="PTHR11469">
    <property type="entry name" value="GLUCOSE-6-PHOSPHATE ISOMERASE"/>
    <property type="match status" value="1"/>
</dbReference>
<dbReference type="InterPro" id="IPR035476">
    <property type="entry name" value="SIS_PGI_1"/>
</dbReference>
<dbReference type="PANTHER" id="PTHR11469:SF1">
    <property type="entry name" value="GLUCOSE-6-PHOSPHATE ISOMERASE"/>
    <property type="match status" value="1"/>
</dbReference>
<evidence type="ECO:0000256" key="4">
    <source>
        <dbReference type="ARBA" id="ARBA00023152"/>
    </source>
</evidence>
<evidence type="ECO:0000313" key="9">
    <source>
        <dbReference type="EMBL" id="GAA3546899.1"/>
    </source>
</evidence>
<dbReference type="InterPro" id="IPR035482">
    <property type="entry name" value="SIS_PGI_2"/>
</dbReference>
<comment type="subcellular location">
    <subcellularLocation>
        <location evidence="7">Cytoplasm</location>
    </subcellularLocation>
</comment>
<keyword evidence="7" id="KW-0963">Cytoplasm</keyword>
<evidence type="ECO:0000256" key="7">
    <source>
        <dbReference type="HAMAP-Rule" id="MF_00473"/>
    </source>
</evidence>
<comment type="pathway">
    <text evidence="7">Carbohydrate biosynthesis; gluconeogenesis.</text>
</comment>
<dbReference type="Gene3D" id="3.40.50.10490">
    <property type="entry name" value="Glucose-6-phosphate isomerase like protein, domain 1"/>
    <property type="match status" value="2"/>
</dbReference>
<evidence type="ECO:0000256" key="5">
    <source>
        <dbReference type="ARBA" id="ARBA00023235"/>
    </source>
</evidence>
<evidence type="ECO:0000256" key="6">
    <source>
        <dbReference type="ARBA" id="ARBA00029321"/>
    </source>
</evidence>
<dbReference type="CDD" id="cd05016">
    <property type="entry name" value="SIS_PGI_2"/>
    <property type="match status" value="1"/>
</dbReference>
<dbReference type="EC" id="5.3.1.9" evidence="7"/>
<dbReference type="HAMAP" id="MF_00473">
    <property type="entry name" value="G6P_isomerase"/>
    <property type="match status" value="1"/>
</dbReference>
<comment type="catalytic activity">
    <reaction evidence="6 7 8">
        <text>alpha-D-glucose 6-phosphate = beta-D-fructose 6-phosphate</text>
        <dbReference type="Rhea" id="RHEA:11816"/>
        <dbReference type="ChEBI" id="CHEBI:57634"/>
        <dbReference type="ChEBI" id="CHEBI:58225"/>
        <dbReference type="EC" id="5.3.1.9"/>
    </reaction>
</comment>
<dbReference type="Pfam" id="PF00342">
    <property type="entry name" value="PGI"/>
    <property type="match status" value="1"/>
</dbReference>
<comment type="similarity">
    <text evidence="2 7 8">Belongs to the GPI family.</text>
</comment>
<feature type="active site" description="Proton donor" evidence="7">
    <location>
        <position position="354"/>
    </location>
</feature>
<dbReference type="GO" id="GO:0016853">
    <property type="term" value="F:isomerase activity"/>
    <property type="evidence" value="ECO:0007669"/>
    <property type="project" value="UniProtKB-KW"/>
</dbReference>
<dbReference type="InterPro" id="IPR046348">
    <property type="entry name" value="SIS_dom_sf"/>
</dbReference>
<keyword evidence="5 7" id="KW-0413">Isomerase</keyword>
<name>A0ABP6W8Q3_9GAMM</name>
<dbReference type="Gene3D" id="1.10.1390.10">
    <property type="match status" value="1"/>
</dbReference>
<dbReference type="PROSITE" id="PS00174">
    <property type="entry name" value="P_GLUCOSE_ISOMERASE_2"/>
    <property type="match status" value="1"/>
</dbReference>
<dbReference type="PROSITE" id="PS51463">
    <property type="entry name" value="P_GLUCOSE_ISOMERASE_3"/>
    <property type="match status" value="1"/>
</dbReference>
<dbReference type="InterPro" id="IPR018189">
    <property type="entry name" value="Phosphoglucose_isomerase_CS"/>
</dbReference>
<evidence type="ECO:0000256" key="3">
    <source>
        <dbReference type="ARBA" id="ARBA00022432"/>
    </source>
</evidence>
<feature type="active site" evidence="7">
    <location>
        <position position="505"/>
    </location>
</feature>
<keyword evidence="4 7" id="KW-0324">Glycolysis</keyword>
<dbReference type="NCBIfam" id="NF001211">
    <property type="entry name" value="PRK00179.1"/>
    <property type="match status" value="1"/>
</dbReference>
<dbReference type="RefSeq" id="WP_344959249.1">
    <property type="nucleotide sequence ID" value="NZ_BAABCX010000004.1"/>
</dbReference>
<evidence type="ECO:0000256" key="1">
    <source>
        <dbReference type="ARBA" id="ARBA00004926"/>
    </source>
</evidence>
<comment type="function">
    <text evidence="7">Catalyzes the reversible isomerization of glucose-6-phosphate to fructose-6-phosphate.</text>
</comment>
<dbReference type="InterPro" id="IPR001672">
    <property type="entry name" value="G6P_Isomerase"/>
</dbReference>
<dbReference type="CDD" id="cd05015">
    <property type="entry name" value="SIS_PGI_1"/>
    <property type="match status" value="1"/>
</dbReference>
<dbReference type="PROSITE" id="PS00765">
    <property type="entry name" value="P_GLUCOSE_ISOMERASE_1"/>
    <property type="match status" value="1"/>
</dbReference>
<organism evidence="9 10">
    <name type="scientific">Zobellella aerophila</name>
    <dbReference type="NCBI Taxonomy" id="870480"/>
    <lineage>
        <taxon>Bacteria</taxon>
        <taxon>Pseudomonadati</taxon>
        <taxon>Pseudomonadota</taxon>
        <taxon>Gammaproteobacteria</taxon>
        <taxon>Aeromonadales</taxon>
        <taxon>Aeromonadaceae</taxon>
        <taxon>Zobellella</taxon>
    </lineage>
</organism>
<evidence type="ECO:0000313" key="10">
    <source>
        <dbReference type="Proteomes" id="UP001500795"/>
    </source>
</evidence>
<reference evidence="10" key="1">
    <citation type="journal article" date="2019" name="Int. J. Syst. Evol. Microbiol.">
        <title>The Global Catalogue of Microorganisms (GCM) 10K type strain sequencing project: providing services to taxonomists for standard genome sequencing and annotation.</title>
        <authorList>
            <consortium name="The Broad Institute Genomics Platform"/>
            <consortium name="The Broad Institute Genome Sequencing Center for Infectious Disease"/>
            <person name="Wu L."/>
            <person name="Ma J."/>
        </authorList>
    </citation>
    <scope>NUCLEOTIDE SEQUENCE [LARGE SCALE GENOMIC DNA]</scope>
    <source>
        <strain evidence="10">JCM 17110</strain>
    </source>
</reference>
<proteinExistence type="inferred from homology"/>
<dbReference type="InterPro" id="IPR023096">
    <property type="entry name" value="G6P_Isomerase_C"/>
</dbReference>
<feature type="active site" evidence="7">
    <location>
        <position position="385"/>
    </location>
</feature>
<dbReference type="SUPFAM" id="SSF53697">
    <property type="entry name" value="SIS domain"/>
    <property type="match status" value="1"/>
</dbReference>
<dbReference type="Proteomes" id="UP001500795">
    <property type="component" value="Unassembled WGS sequence"/>
</dbReference>
<gene>
    <name evidence="7 9" type="primary">pgi</name>
    <name evidence="9" type="ORF">GCM10022394_28670</name>
</gene>
<sequence length="539" mass="59151">MNRINPAQTQAWQQLLELAAQPLELARLFAEDSTRSRRYSLGLGQSLKLDYSKNLIDDRVLETLLMLAEQTGLRGNIESLFNGEAINSTEQRAVFHMALRHRGDEPMTLADGTDVMPQVKAVLGQMKCFCEAVRGGRWTGFEGGAITDVVNIGIGGSDLGSYMVTEALKPYQGRVRVHFVSNVDGAHLTQTLAELSPATTLFIVASKTFTSQETMTNAFAAREWLVAAAGHEGAIAKHFVALSTNSAKVAEFGIDTDNMFAFWDWVGGRFSLWSAIGLPIALSIGFERFEQLLSGAWEMDQHFRNAPFEANMPVLLALIGIWYRNFLGSASEAVLPYDQGLHRLPAYLQQAVMESNGKSVDRNGQPVNYDTSGIVWGESGTNGQHSFYQLIHQGTQLIPCDFILPAQSHYPLGDQHAKLMANCLAQSRALAFGQSEQELRAQGELEALLPFKMHKGNNPSNTLLLPKVTPHTLGALLALYEHKVFVQGAIWNIFSFDQWGVELGKKQANVLLPCLTGGQDAAGLDASTRALLAQLKDWA</sequence>
<dbReference type="PRINTS" id="PR00662">
    <property type="entry name" value="G6PISOMERASE"/>
</dbReference>
<accession>A0ABP6W8Q3</accession>
<evidence type="ECO:0000256" key="2">
    <source>
        <dbReference type="ARBA" id="ARBA00006604"/>
    </source>
</evidence>
<comment type="pathway">
    <text evidence="1 7 8">Carbohydrate degradation; glycolysis; D-glyceraldehyde 3-phosphate and glycerone phosphate from D-glucose: step 2/4.</text>
</comment>
<dbReference type="EMBL" id="BAABCX010000004">
    <property type="protein sequence ID" value="GAA3546899.1"/>
    <property type="molecule type" value="Genomic_DNA"/>
</dbReference>
<keyword evidence="10" id="KW-1185">Reference proteome</keyword>
<protein>
    <recommendedName>
        <fullName evidence="7">Glucose-6-phosphate isomerase</fullName>
        <shortName evidence="7">GPI</shortName>
        <ecNumber evidence="7">5.3.1.9</ecNumber>
    </recommendedName>
    <alternativeName>
        <fullName evidence="7">Phosphoglucose isomerase</fullName>
        <shortName evidence="7">PGI</shortName>
    </alternativeName>
    <alternativeName>
        <fullName evidence="7">Phosphohexose isomerase</fullName>
        <shortName evidence="7">PHI</shortName>
    </alternativeName>
</protein>
<comment type="caution">
    <text evidence="9">The sequence shown here is derived from an EMBL/GenBank/DDBJ whole genome shotgun (WGS) entry which is preliminary data.</text>
</comment>
<keyword evidence="3 7" id="KW-0312">Gluconeogenesis</keyword>
<evidence type="ECO:0000256" key="8">
    <source>
        <dbReference type="RuleBase" id="RU000612"/>
    </source>
</evidence>